<evidence type="ECO:0000259" key="4">
    <source>
        <dbReference type="PROSITE" id="PS01124"/>
    </source>
</evidence>
<dbReference type="PANTHER" id="PTHR43280:SF32">
    <property type="entry name" value="TRANSCRIPTIONAL REGULATORY PROTEIN"/>
    <property type="match status" value="1"/>
</dbReference>
<accession>A0A2P8D1Z0</accession>
<evidence type="ECO:0000313" key="6">
    <source>
        <dbReference type="Proteomes" id="UP000240572"/>
    </source>
</evidence>
<dbReference type="GO" id="GO:0043565">
    <property type="term" value="F:sequence-specific DNA binding"/>
    <property type="evidence" value="ECO:0007669"/>
    <property type="project" value="InterPro"/>
</dbReference>
<organism evidence="5 6">
    <name type="scientific">Taibaiella chishuiensis</name>
    <dbReference type="NCBI Taxonomy" id="1434707"/>
    <lineage>
        <taxon>Bacteria</taxon>
        <taxon>Pseudomonadati</taxon>
        <taxon>Bacteroidota</taxon>
        <taxon>Chitinophagia</taxon>
        <taxon>Chitinophagales</taxon>
        <taxon>Chitinophagaceae</taxon>
        <taxon>Taibaiella</taxon>
    </lineage>
</organism>
<dbReference type="GO" id="GO:0003700">
    <property type="term" value="F:DNA-binding transcription factor activity"/>
    <property type="evidence" value="ECO:0007669"/>
    <property type="project" value="InterPro"/>
</dbReference>
<protein>
    <submittedName>
        <fullName evidence="5">AraC family transcriptional regulator</fullName>
    </submittedName>
</protein>
<keyword evidence="1" id="KW-0805">Transcription regulation</keyword>
<dbReference type="PROSITE" id="PS01124">
    <property type="entry name" value="HTH_ARAC_FAMILY_2"/>
    <property type="match status" value="1"/>
</dbReference>
<dbReference type="Pfam" id="PF12833">
    <property type="entry name" value="HTH_18"/>
    <property type="match status" value="1"/>
</dbReference>
<comment type="caution">
    <text evidence="5">The sequence shown here is derived from an EMBL/GenBank/DDBJ whole genome shotgun (WGS) entry which is preliminary data.</text>
</comment>
<reference evidence="5 6" key="1">
    <citation type="submission" date="2018-03" db="EMBL/GenBank/DDBJ databases">
        <title>Genomic Encyclopedia of Type Strains, Phase III (KMG-III): the genomes of soil and plant-associated and newly described type strains.</title>
        <authorList>
            <person name="Whitman W."/>
        </authorList>
    </citation>
    <scope>NUCLEOTIDE SEQUENCE [LARGE SCALE GENOMIC DNA]</scope>
    <source>
        <strain evidence="5 6">CGMCC 1.12700</strain>
    </source>
</reference>
<dbReference type="PANTHER" id="PTHR43280">
    <property type="entry name" value="ARAC-FAMILY TRANSCRIPTIONAL REGULATOR"/>
    <property type="match status" value="1"/>
</dbReference>
<name>A0A2P8D1Z0_9BACT</name>
<keyword evidence="2" id="KW-0238">DNA-binding</keyword>
<evidence type="ECO:0000256" key="2">
    <source>
        <dbReference type="ARBA" id="ARBA00023125"/>
    </source>
</evidence>
<evidence type="ECO:0000313" key="5">
    <source>
        <dbReference type="EMBL" id="PSK91240.1"/>
    </source>
</evidence>
<keyword evidence="6" id="KW-1185">Reference proteome</keyword>
<dbReference type="InterPro" id="IPR009057">
    <property type="entry name" value="Homeodomain-like_sf"/>
</dbReference>
<keyword evidence="3" id="KW-0804">Transcription</keyword>
<proteinExistence type="predicted"/>
<evidence type="ECO:0000256" key="3">
    <source>
        <dbReference type="ARBA" id="ARBA00023163"/>
    </source>
</evidence>
<dbReference type="SMART" id="SM00342">
    <property type="entry name" value="HTH_ARAC"/>
    <property type="match status" value="1"/>
</dbReference>
<dbReference type="AlphaFoldDB" id="A0A2P8D1Z0"/>
<dbReference type="Gene3D" id="1.10.10.60">
    <property type="entry name" value="Homeodomain-like"/>
    <property type="match status" value="1"/>
</dbReference>
<sequence>MPARSKRFVQALSKWQYFLQITGMEQRKTQRITSITEFHRLRGLPHPEHPLISVVDYKAVQRPADIDAVNWVFDFYQVSLKRGMTGKLKYGQQEYDFDEGIMFFIAPNQVFRIEAGPGKATRQSGWILLVHPDFLWNTALGKTIRQYDFFDYSVNEALFLSQKEEKTINGIVANIRQEYHGNIDKFSQHIIISHLETLLRYAERFYERQFITRKITNHGILQRLEALLDDYYKQDQPLARGLPTVQFVAQALNISPNYLSRLLRSLTGQSTQQLIHDKLIEKAKEKLSATGLSVSEIAYELGFEYPQSFTKLFKSKTNQSPLAFRAGFN</sequence>
<dbReference type="SUPFAM" id="SSF46689">
    <property type="entry name" value="Homeodomain-like"/>
    <property type="match status" value="1"/>
</dbReference>
<dbReference type="EMBL" id="PYGD01000006">
    <property type="protein sequence ID" value="PSK91240.1"/>
    <property type="molecule type" value="Genomic_DNA"/>
</dbReference>
<dbReference type="InterPro" id="IPR018060">
    <property type="entry name" value="HTH_AraC"/>
</dbReference>
<dbReference type="Proteomes" id="UP000240572">
    <property type="component" value="Unassembled WGS sequence"/>
</dbReference>
<gene>
    <name evidence="5" type="ORF">B0I18_106252</name>
</gene>
<feature type="domain" description="HTH araC/xylS-type" evidence="4">
    <location>
        <begin position="222"/>
        <end position="327"/>
    </location>
</feature>
<evidence type="ECO:0000256" key="1">
    <source>
        <dbReference type="ARBA" id="ARBA00023015"/>
    </source>
</evidence>